<dbReference type="PROSITE" id="PS01045">
    <property type="entry name" value="SQUALEN_PHYTOEN_SYN_2"/>
    <property type="match status" value="1"/>
</dbReference>
<dbReference type="Proteomes" id="UP000268007">
    <property type="component" value="Unassembled WGS sequence"/>
</dbReference>
<dbReference type="GO" id="GO:0051996">
    <property type="term" value="F:squalene synthase [NAD(P)H] activity"/>
    <property type="evidence" value="ECO:0007669"/>
    <property type="project" value="InterPro"/>
</dbReference>
<dbReference type="InterPro" id="IPR033904">
    <property type="entry name" value="Trans_IPPS_HH"/>
</dbReference>
<comment type="caution">
    <text evidence="2">The sequence shown here is derived from an EMBL/GenBank/DDBJ whole genome shotgun (WGS) entry which is preliminary data.</text>
</comment>
<dbReference type="SFLD" id="SFLDG01018">
    <property type="entry name" value="Squalene/Phytoene_Synthase_Lik"/>
    <property type="match status" value="1"/>
</dbReference>
<dbReference type="PANTHER" id="PTHR31480">
    <property type="entry name" value="BIFUNCTIONAL LYCOPENE CYCLASE/PHYTOENE SYNTHASE"/>
    <property type="match status" value="1"/>
</dbReference>
<dbReference type="InterPro" id="IPR044843">
    <property type="entry name" value="Trans_IPPS_bact-type"/>
</dbReference>
<dbReference type="InterPro" id="IPR002060">
    <property type="entry name" value="Squ/phyt_synthse"/>
</dbReference>
<dbReference type="InterPro" id="IPR019845">
    <property type="entry name" value="Squalene/phytoene_synthase_CS"/>
</dbReference>
<dbReference type="Pfam" id="PF00494">
    <property type="entry name" value="SQS_PSY"/>
    <property type="match status" value="1"/>
</dbReference>
<evidence type="ECO:0000313" key="2">
    <source>
        <dbReference type="EMBL" id="RKR81654.1"/>
    </source>
</evidence>
<evidence type="ECO:0000256" key="1">
    <source>
        <dbReference type="ARBA" id="ARBA00022679"/>
    </source>
</evidence>
<evidence type="ECO:0000313" key="3">
    <source>
        <dbReference type="Proteomes" id="UP000268007"/>
    </source>
</evidence>
<dbReference type="GO" id="GO:0016117">
    <property type="term" value="P:carotenoid biosynthetic process"/>
    <property type="evidence" value="ECO:0007669"/>
    <property type="project" value="UniProtKB-ARBA"/>
</dbReference>
<dbReference type="SFLD" id="SFLDS00005">
    <property type="entry name" value="Isoprenoid_Synthase_Type_I"/>
    <property type="match status" value="1"/>
</dbReference>
<dbReference type="SFLD" id="SFLDG01212">
    <property type="entry name" value="Phytoene_synthase_like"/>
    <property type="match status" value="1"/>
</dbReference>
<dbReference type="SUPFAM" id="SSF48576">
    <property type="entry name" value="Terpenoid synthases"/>
    <property type="match status" value="1"/>
</dbReference>
<dbReference type="CDD" id="cd00683">
    <property type="entry name" value="Trans_IPPS_HH"/>
    <property type="match status" value="1"/>
</dbReference>
<proteinExistence type="predicted"/>
<gene>
    <name evidence="2" type="ORF">BDD43_1804</name>
</gene>
<reference evidence="2 3" key="1">
    <citation type="submission" date="2018-10" db="EMBL/GenBank/DDBJ databases">
        <title>Genomic Encyclopedia of Archaeal and Bacterial Type Strains, Phase II (KMG-II): from individual species to whole genera.</title>
        <authorList>
            <person name="Goeker M."/>
        </authorList>
    </citation>
    <scope>NUCLEOTIDE SEQUENCE [LARGE SCALE GENOMIC DNA]</scope>
    <source>
        <strain evidence="2 3">DSM 18602</strain>
    </source>
</reference>
<keyword evidence="1" id="KW-0808">Transferase</keyword>
<dbReference type="EMBL" id="RBKU01000001">
    <property type="protein sequence ID" value="RKR81654.1"/>
    <property type="molecule type" value="Genomic_DNA"/>
</dbReference>
<accession>A0A495J032</accession>
<name>A0A495J032_9SPHI</name>
<dbReference type="Gene3D" id="1.10.600.10">
    <property type="entry name" value="Farnesyl Diphosphate Synthase"/>
    <property type="match status" value="1"/>
</dbReference>
<dbReference type="InterPro" id="IPR008949">
    <property type="entry name" value="Isoprenoid_synthase_dom_sf"/>
</dbReference>
<sequence>MANQMDLYTETCFKCSKVITHQYSTSFGMGIKAFDKGCQDAIYAIYGFVRYADEIVDTFHGHDKAKLIAGFRLETFIAIEQGISLNPVLQSFQYVVNKYRIEKDLIEAFLRSMEMDLEKTAYTETGYQEYIYGSAEVVGLMCLRVFCSNDDELYRKLLPGARSLGAAFQKVNFLRDVRSDFEERGRTYFPGVDFAGFTLRDKQLIEADIQQDFDNAITGIRGLPKAARLGVYVAYVYYLQLFKKIKGISPQVILQKRVRINDGYKMALYVKALLKQRFNMI</sequence>
<dbReference type="GO" id="GO:0004311">
    <property type="term" value="F:geranylgeranyl diphosphate synthase activity"/>
    <property type="evidence" value="ECO:0007669"/>
    <property type="project" value="InterPro"/>
</dbReference>
<keyword evidence="3" id="KW-1185">Reference proteome</keyword>
<protein>
    <submittedName>
        <fullName evidence="2">Phytoene/squalene synthetase</fullName>
    </submittedName>
</protein>
<dbReference type="RefSeq" id="WP_246001501.1">
    <property type="nucleotide sequence ID" value="NZ_RBKU01000001.1"/>
</dbReference>
<organism evidence="2 3">
    <name type="scientific">Mucilaginibacter gracilis</name>
    <dbReference type="NCBI Taxonomy" id="423350"/>
    <lineage>
        <taxon>Bacteria</taxon>
        <taxon>Pseudomonadati</taxon>
        <taxon>Bacteroidota</taxon>
        <taxon>Sphingobacteriia</taxon>
        <taxon>Sphingobacteriales</taxon>
        <taxon>Sphingobacteriaceae</taxon>
        <taxon>Mucilaginibacter</taxon>
    </lineage>
</organism>
<dbReference type="AlphaFoldDB" id="A0A495J032"/>